<dbReference type="SUPFAM" id="SSF103481">
    <property type="entry name" value="Multidrug resistance efflux transporter EmrE"/>
    <property type="match status" value="2"/>
</dbReference>
<feature type="transmembrane region" description="Helical" evidence="1">
    <location>
        <begin position="276"/>
        <end position="294"/>
    </location>
</feature>
<dbReference type="KEGG" id="xoo:XOO4037"/>
<keyword evidence="1" id="KW-0472">Membrane</keyword>
<dbReference type="Proteomes" id="UP000006735">
    <property type="component" value="Chromosome"/>
</dbReference>
<feature type="transmembrane region" description="Helical" evidence="1">
    <location>
        <begin position="194"/>
        <end position="216"/>
    </location>
</feature>
<dbReference type="PANTHER" id="PTHR22911">
    <property type="entry name" value="ACYL-MALONYL CONDENSING ENZYME-RELATED"/>
    <property type="match status" value="1"/>
</dbReference>
<dbReference type="Pfam" id="PF00892">
    <property type="entry name" value="EamA"/>
    <property type="match status" value="2"/>
</dbReference>
<protein>
    <submittedName>
        <fullName evidence="3">Predicted permeases</fullName>
    </submittedName>
</protein>
<sequence length="309" mass="33762">MQSVSTPRSIGVNCGVWAMLKGVVLGFACYAAYSISDAFVKLLEGTLPVYEVLFLGALLMLLAVPFLKKPDDQLRELVMAKQPALWLLRALTGAIGNLTSVIAFTTLPMAEAFALIFLMPIFVTVLSVIFLKEDVHWRRWSAVIVGFIGVLIVLRPGFRHLTQGHVAAIVCGLVGAISVIALRMAGHGEKRLTLYGAGVIGPLIMGGIMMLPTFVWPTLSQWGLLAGYGLLAGLAAICMMYATRMSPVSLVAPTQYSQMLWAIAFGYLLFHDHLDWPMAVGIALILGAGLFTLVREEQVSRWWRRTKIV</sequence>
<dbReference type="PANTHER" id="PTHR22911:SF135">
    <property type="entry name" value="BLR4310 PROTEIN"/>
    <property type="match status" value="1"/>
</dbReference>
<dbReference type="HOGENOM" id="CLU_032828_2_0_6"/>
<feature type="transmembrane region" description="Helical" evidence="1">
    <location>
        <begin position="112"/>
        <end position="131"/>
    </location>
</feature>
<accession>Q5GVI2</accession>
<dbReference type="InterPro" id="IPR000620">
    <property type="entry name" value="EamA_dom"/>
</dbReference>
<evidence type="ECO:0000313" key="4">
    <source>
        <dbReference type="Proteomes" id="UP000006735"/>
    </source>
</evidence>
<reference evidence="3 4" key="1">
    <citation type="journal article" date="2005" name="Nucleic Acids Res.">
        <title>The genome sequence of Xanthomonas oryzae pathovar oryzae KACC10331, the bacterial blight pathogen of rice.</title>
        <authorList>
            <person name="Lee B.M."/>
            <person name="Park Y.J."/>
            <person name="Park D.S."/>
            <person name="Kang H.W."/>
            <person name="Kim J.G."/>
            <person name="Song E.S."/>
            <person name="Park I.C."/>
            <person name="Yoon U.H."/>
            <person name="Hahn J.H."/>
            <person name="Koo B.S."/>
            <person name="Lee G.B."/>
            <person name="Kim H."/>
            <person name="Park H.S."/>
            <person name="Yoon K.O."/>
            <person name="Kim J.H."/>
            <person name="Jung C.H."/>
            <person name="Koh N.H."/>
            <person name="Seo J.S."/>
            <person name="Go S.J."/>
        </authorList>
    </citation>
    <scope>NUCLEOTIDE SEQUENCE [LARGE SCALE GENOMIC DNA]</scope>
    <source>
        <strain evidence="4">KACC10331 / KXO85</strain>
    </source>
</reference>
<feature type="domain" description="EamA" evidence="2">
    <location>
        <begin position="21"/>
        <end position="154"/>
    </location>
</feature>
<dbReference type="GO" id="GO:0016020">
    <property type="term" value="C:membrane"/>
    <property type="evidence" value="ECO:0007669"/>
    <property type="project" value="InterPro"/>
</dbReference>
<feature type="domain" description="EamA" evidence="2">
    <location>
        <begin position="164"/>
        <end position="291"/>
    </location>
</feature>
<dbReference type="AlphaFoldDB" id="Q5GVI2"/>
<evidence type="ECO:0000313" key="3">
    <source>
        <dbReference type="EMBL" id="AAW77291.1"/>
    </source>
</evidence>
<evidence type="ECO:0000259" key="2">
    <source>
        <dbReference type="Pfam" id="PF00892"/>
    </source>
</evidence>
<keyword evidence="4" id="KW-1185">Reference proteome</keyword>
<keyword evidence="1" id="KW-0812">Transmembrane</keyword>
<keyword evidence="1" id="KW-1133">Transmembrane helix</keyword>
<name>Q5GVI2_XANOR</name>
<feature type="transmembrane region" description="Helical" evidence="1">
    <location>
        <begin position="140"/>
        <end position="158"/>
    </location>
</feature>
<proteinExistence type="predicted"/>
<feature type="transmembrane region" description="Helical" evidence="1">
    <location>
        <begin position="12"/>
        <end position="35"/>
    </location>
</feature>
<feature type="transmembrane region" description="Helical" evidence="1">
    <location>
        <begin position="164"/>
        <end position="182"/>
    </location>
</feature>
<feature type="transmembrane region" description="Helical" evidence="1">
    <location>
        <begin position="222"/>
        <end position="243"/>
    </location>
</feature>
<feature type="transmembrane region" description="Helical" evidence="1">
    <location>
        <begin position="87"/>
        <end position="106"/>
    </location>
</feature>
<dbReference type="STRING" id="291331.XOO4037"/>
<dbReference type="Gene3D" id="1.10.3730.20">
    <property type="match status" value="2"/>
</dbReference>
<dbReference type="EMBL" id="AE013598">
    <property type="protein sequence ID" value="AAW77291.1"/>
    <property type="molecule type" value="Genomic_DNA"/>
</dbReference>
<dbReference type="InterPro" id="IPR037185">
    <property type="entry name" value="EmrE-like"/>
</dbReference>
<evidence type="ECO:0000256" key="1">
    <source>
        <dbReference type="SAM" id="Phobius"/>
    </source>
</evidence>
<gene>
    <name evidence="3" type="primary">RarD</name>
    <name evidence="3" type="ordered locus">XOO4037</name>
</gene>
<dbReference type="FunFam" id="1.10.3730.20:FF:000025">
    <property type="entry name" value="EamA/RhaT family transporter"/>
    <property type="match status" value="1"/>
</dbReference>
<organism evidence="3 4">
    <name type="scientific">Xanthomonas oryzae pv. oryzae (strain KACC10331 / KXO85)</name>
    <dbReference type="NCBI Taxonomy" id="291331"/>
    <lineage>
        <taxon>Bacteria</taxon>
        <taxon>Pseudomonadati</taxon>
        <taxon>Pseudomonadota</taxon>
        <taxon>Gammaproteobacteria</taxon>
        <taxon>Lysobacterales</taxon>
        <taxon>Lysobacteraceae</taxon>
        <taxon>Xanthomonas</taxon>
    </lineage>
</organism>
<feature type="transmembrane region" description="Helical" evidence="1">
    <location>
        <begin position="47"/>
        <end position="67"/>
    </location>
</feature>
<feature type="transmembrane region" description="Helical" evidence="1">
    <location>
        <begin position="250"/>
        <end position="270"/>
    </location>
</feature>